<evidence type="ECO:0000256" key="2">
    <source>
        <dbReference type="ARBA" id="ARBA00022723"/>
    </source>
</evidence>
<evidence type="ECO:0000256" key="3">
    <source>
        <dbReference type="ARBA" id="ARBA00022801"/>
    </source>
</evidence>
<evidence type="ECO:0000256" key="1">
    <source>
        <dbReference type="ARBA" id="ARBA00006247"/>
    </source>
</evidence>
<dbReference type="eggNOG" id="KOG2275">
    <property type="taxonomic scope" value="Eukaryota"/>
</dbReference>
<dbReference type="GO" id="GO:0016787">
    <property type="term" value="F:hydrolase activity"/>
    <property type="evidence" value="ECO:0007669"/>
    <property type="project" value="UniProtKB-KW"/>
</dbReference>
<evidence type="ECO:0000313" key="4">
    <source>
        <dbReference type="EMBL" id="EFI93870.1"/>
    </source>
</evidence>
<dbReference type="KEGG" id="scm:SCHCO_02048844"/>
<organism evidence="5">
    <name type="scientific">Schizophyllum commune (strain H4-8 / FGSC 9210)</name>
    <name type="common">Split gill fungus</name>
    <dbReference type="NCBI Taxonomy" id="578458"/>
    <lineage>
        <taxon>Eukaryota</taxon>
        <taxon>Fungi</taxon>
        <taxon>Dikarya</taxon>
        <taxon>Basidiomycota</taxon>
        <taxon>Agaricomycotina</taxon>
        <taxon>Agaricomycetes</taxon>
        <taxon>Agaricomycetidae</taxon>
        <taxon>Agaricales</taxon>
        <taxon>Schizophyllaceae</taxon>
        <taxon>Schizophyllum</taxon>
    </lineage>
</organism>
<dbReference type="VEuPathDB" id="FungiDB:SCHCODRAFT_02048844"/>
<dbReference type="OMA" id="DAAYFCA"/>
<comment type="similarity">
    <text evidence="1">Belongs to the peptidase M20A family.</text>
</comment>
<gene>
    <name evidence="4" type="ORF">SCHCODRAFT_112301</name>
</gene>
<dbReference type="InterPro" id="IPR002933">
    <property type="entry name" value="Peptidase_M20"/>
</dbReference>
<sequence length="407" mass="43962">MQLTFPSIDEAECLRTLQDIVRIKSYSQTQGEIDVTNHVARVMKEMGVEGGVYPFDGGARQNAIGRWRGSGGGKTLLFNGHMDTNPVGEGWTVDPWGGIVKDDNCIYGIGVSNMKAGCAAYLCAVRTLVKAGWKLKGDVILTFVVGELQGGPGTVAAIEQGHCDADYFVNCEPSDVRAITMHAESEIFEIALTGVTRHMSKREEATDVILAASDLVPRLTDLTFPNAPSPVHASINRCHVGVIRAGLGKEMAEWRPPQVADYAVIKGAARIAPGQTGTDVREALTTACNATVTKFPELKYEIIPVEAHGMPSFEVNPGSRIVRSLNTAYAAVRGVAQPTGAIKPICFYGSDAGHLYRKLGMEGVVCGPGGKYNTMPDERVELEDYYDCIRIFVRLIVDICGVDQVPR</sequence>
<evidence type="ECO:0000313" key="5">
    <source>
        <dbReference type="Proteomes" id="UP000007431"/>
    </source>
</evidence>
<keyword evidence="3" id="KW-0378">Hydrolase</keyword>
<dbReference type="HOGENOM" id="CLU_021802_0_1_1"/>
<dbReference type="PANTHER" id="PTHR43808">
    <property type="entry name" value="ACETYLORNITHINE DEACETYLASE"/>
    <property type="match status" value="1"/>
</dbReference>
<dbReference type="Gene3D" id="3.40.630.10">
    <property type="entry name" value="Zn peptidases"/>
    <property type="match status" value="2"/>
</dbReference>
<dbReference type="GeneID" id="9593846"/>
<dbReference type="SUPFAM" id="SSF55031">
    <property type="entry name" value="Bacterial exopeptidase dimerisation domain"/>
    <property type="match status" value="1"/>
</dbReference>
<feature type="non-terminal residue" evidence="4">
    <location>
        <position position="407"/>
    </location>
</feature>
<dbReference type="AlphaFoldDB" id="D8QEL7"/>
<reference evidence="4 5" key="1">
    <citation type="journal article" date="2010" name="Nat. Biotechnol.">
        <title>Genome sequence of the model mushroom Schizophyllum commune.</title>
        <authorList>
            <person name="Ohm R.A."/>
            <person name="de Jong J.F."/>
            <person name="Lugones L.G."/>
            <person name="Aerts A."/>
            <person name="Kothe E."/>
            <person name="Stajich J.E."/>
            <person name="de Vries R.P."/>
            <person name="Record E."/>
            <person name="Levasseur A."/>
            <person name="Baker S.E."/>
            <person name="Bartholomew K.A."/>
            <person name="Coutinho P.M."/>
            <person name="Erdmann S."/>
            <person name="Fowler T.J."/>
            <person name="Gathman A.C."/>
            <person name="Lombard V."/>
            <person name="Henrissat B."/>
            <person name="Knabe N."/>
            <person name="Kuees U."/>
            <person name="Lilly W.W."/>
            <person name="Lindquist E."/>
            <person name="Lucas S."/>
            <person name="Magnuson J.K."/>
            <person name="Piumi F."/>
            <person name="Raudaskoski M."/>
            <person name="Salamov A."/>
            <person name="Schmutz J."/>
            <person name="Schwarze F.W.M.R."/>
            <person name="vanKuyk P.A."/>
            <person name="Horton J.S."/>
            <person name="Grigoriev I.V."/>
            <person name="Woesten H.A.B."/>
        </authorList>
    </citation>
    <scope>NUCLEOTIDE SEQUENCE [LARGE SCALE GENOMIC DNA]</scope>
    <source>
        <strain evidence="5">H4-8 / FGSC 9210</strain>
    </source>
</reference>
<accession>D8QEL7</accession>
<keyword evidence="2" id="KW-0479">Metal-binding</keyword>
<dbReference type="InterPro" id="IPR050072">
    <property type="entry name" value="Peptidase_M20A"/>
</dbReference>
<dbReference type="SUPFAM" id="SSF53187">
    <property type="entry name" value="Zn-dependent exopeptidases"/>
    <property type="match status" value="1"/>
</dbReference>
<dbReference type="EMBL" id="GL377310">
    <property type="protein sequence ID" value="EFI93870.1"/>
    <property type="molecule type" value="Genomic_DNA"/>
</dbReference>
<dbReference type="OrthoDB" id="10059875at2759"/>
<keyword evidence="5" id="KW-1185">Reference proteome</keyword>
<dbReference type="Proteomes" id="UP000007431">
    <property type="component" value="Unassembled WGS sequence"/>
</dbReference>
<dbReference type="GO" id="GO:0046872">
    <property type="term" value="F:metal ion binding"/>
    <property type="evidence" value="ECO:0007669"/>
    <property type="project" value="UniProtKB-KW"/>
</dbReference>
<evidence type="ECO:0008006" key="6">
    <source>
        <dbReference type="Google" id="ProtNLM"/>
    </source>
</evidence>
<name>D8QEL7_SCHCM</name>
<proteinExistence type="inferred from homology"/>
<dbReference type="STRING" id="578458.D8QEL7"/>
<dbReference type="Pfam" id="PF01546">
    <property type="entry name" value="Peptidase_M20"/>
    <property type="match status" value="1"/>
</dbReference>
<dbReference type="InterPro" id="IPR036264">
    <property type="entry name" value="Bact_exopeptidase_dim_dom"/>
</dbReference>
<protein>
    <recommendedName>
        <fullName evidence="6">Peptidase M20 dimerisation domain-containing protein</fullName>
    </recommendedName>
</protein>
<dbReference type="InParanoid" id="D8QEL7"/>
<dbReference type="RefSeq" id="XP_003028773.1">
    <property type="nucleotide sequence ID" value="XM_003028727.1"/>
</dbReference>